<keyword evidence="4" id="KW-0862">Zinc</keyword>
<feature type="domain" description="JmjC" evidence="12">
    <location>
        <begin position="393"/>
        <end position="559"/>
    </location>
</feature>
<reference evidence="14" key="2">
    <citation type="submission" date="2013-12" db="EMBL/GenBank/DDBJ databases">
        <authorList>
            <person name="Yu Y."/>
            <person name="Lee S."/>
            <person name="de Baynast K."/>
            <person name="Wissotski M."/>
            <person name="Liu L."/>
            <person name="Talag J."/>
            <person name="Goicoechea J."/>
            <person name="Angelova A."/>
            <person name="Jetty R."/>
            <person name="Kudrna D."/>
            <person name="Golser W."/>
            <person name="Rivera L."/>
            <person name="Zhang J."/>
            <person name="Wing R."/>
        </authorList>
    </citation>
    <scope>NUCLEOTIDE SEQUENCE</scope>
</reference>
<dbReference type="InterPro" id="IPR003349">
    <property type="entry name" value="JmjN"/>
</dbReference>
<dbReference type="Gene3D" id="1.10.150.60">
    <property type="entry name" value="ARID DNA-binding domain"/>
    <property type="match status" value="1"/>
</dbReference>
<dbReference type="Pfam" id="PF02375">
    <property type="entry name" value="JmjN"/>
    <property type="match status" value="1"/>
</dbReference>
<keyword evidence="2" id="KW-0479">Metal-binding</keyword>
<dbReference type="SMART" id="SM00249">
    <property type="entry name" value="PHD"/>
    <property type="match status" value="3"/>
</dbReference>
<dbReference type="PROSITE" id="PS51184">
    <property type="entry name" value="JMJC"/>
    <property type="match status" value="1"/>
</dbReference>
<dbReference type="InterPro" id="IPR011011">
    <property type="entry name" value="Znf_FYVE_PHD"/>
</dbReference>
<dbReference type="InterPro" id="IPR001606">
    <property type="entry name" value="ARID_dom"/>
</dbReference>
<dbReference type="PROSITE" id="PS50016">
    <property type="entry name" value="ZF_PHD_2"/>
    <property type="match status" value="2"/>
</dbReference>
<evidence type="ECO:0000256" key="1">
    <source>
        <dbReference type="ARBA" id="ARBA00004123"/>
    </source>
</evidence>
<dbReference type="CDD" id="cd16100">
    <property type="entry name" value="ARID"/>
    <property type="match status" value="1"/>
</dbReference>
<feature type="domain" description="PHD-type" evidence="9">
    <location>
        <begin position="252"/>
        <end position="302"/>
    </location>
</feature>
<sequence length="1740" mass="197120">MGLSVPEAPVFRPTEEEFGDPLAYVARIRPLAEPYGICRIVPPPSWSPPPGQAMDVSSLSFPTKRQPIHRLLARPAPADPDTFLLDYRRFLRRHRNRHKSKSPPALSDGRPLDLCRLFHAVKRFGGYDGACAAKRWGDVVRLVDDRAPRHMSQCAKHVIAQLYYDHLYHYEQFTNTQKQQGESDDPPSQDGARDNDSDSGREVSSSSIRTQKRRNSIIRKTTRMAAYSSAAAPKRKRRKADAMPAVLNEAMDQVCEQCNSGLHGDVMLLCDRCDKGWHLYCLSPPLQTVPPGNWYCSECMNSDSNCFGFVHRRKNCQLETLRRFDDRVRKRWFGHKSPSHAQVEKQFWEIVEGKAGELEVMYGSDLDTSIYGSGFPRLCDSVPSSVDPVMWHKYCSSPWNLNNFPNLPGSVLRTVRDNIAGVMVPWLYIGMLFSSFCWHVEDHCFYSINYLHWGEPKCWYGVPGAEANAFEQVMRNALPDLFDAQPDLLFHLVTMLNPSILQANGVPVYSVIQEPGNFVITFPRSFHGGFNFGLNCAEAVNFAPADWLPHGGIGAELYRLYRKAPVLSHEELLYVVAKNGVENESLSYLLGEIERLFVKEKKCREELWVNGIIKSSLMPPKKNPNFIGSEEHWKHLCECSPEKHRLLYRHTLAELGDLVCEVTKASLPQENVKQNSLLHNDVCLPMRKDKDHYMSFTQLAEVWLSKADHILRVPFLDTAYVTALEDAEQFLWGDHNMDSVRNMSAKLIEGKKWASSVRKCISKIDGFLHFKGNCSEKVYVDKGEIMINEIKNALSSHSMVDYLETLYYRALEFPVDLTETSALSCELSSAKSWLKKACDCLKHNKRGIIDIDFLNELKSKMACLRVSAPEIKLVSELWKEAEAWRIRCQSYLQDTPSLKELESFLHVVDGANFSIPELNILKQRHSGACSWVNRANSIVGKLLERSDYHNIVEELTRILMDGESLGEFPIIEQELKKSICRKQASEALATPTSMEVVKEVLKEASTLTIEEEQPFVDLSYQLKTAITWEENAGFILKHSAPLSEFEAHIQCSENIHVILPSELDMKAEVATAKLWMDKCQAYLRPSSDNSVSGCLKVDDLKDLISQPASIKVILDTSAINSVLNNVVEWEHNSLSLIYSSKTLLDLNVIDSTIDPLKRKLEELQEKINAGIKKGLSLGFEFKDVERLIQQAVNLPASLSGCSLAELLMRGSCWLRKALLFLPDSEMSEIDVPYPMMIAKLEDAIDKHNSWAEQCNAFFMSPDHQSWAGLLRLRDSGQSVAFDCTEMDKVVLEIKKIEEWLTYCHFMLFPDGNNNDSLHSTLLKIRGSMDGAYMLYTEGCNQKGLCAICCCDVGDDITSRCVICQDRYHNPCVEPLLSSAQVTPTHEWTCPFCFPLESGDALQNGLREKISKGNRPSLPALIELHSSAKGFYSGIEELDLLDEITEKAHKFKSYLMQILHNADSCHGEDLSVMHRSLLVALKATSAAGLYDHQISCRIDSMFSRYSWKKRIHTLLCGGKKISIQQVLSLDNEGSSLEICGEDFFKLKINKIKETSLQWLAKAEKTTLDSGKLTLDLVYGLLIEGESLAVHAEKELKIPSQLLRDRSVLYCICRKPYDNRAMIACDQCDEWYHFDCIKLHGPPPKTFYCPACHPNNGGEYISLPCLAHEEDRSTTEAGPHTPPAERVGAIQCNRSSQWGKAHIRVDLIKLLRCHNETNNSWRESKRVLHRTARRRSNFVGLL</sequence>
<dbReference type="Pfam" id="PF08429">
    <property type="entry name" value="PLU-1"/>
    <property type="match status" value="1"/>
</dbReference>
<dbReference type="Pfam" id="PF00628">
    <property type="entry name" value="PHD"/>
    <property type="match status" value="2"/>
</dbReference>
<evidence type="ECO:0000313" key="14">
    <source>
        <dbReference type="Proteomes" id="UP000032180"/>
    </source>
</evidence>
<comment type="subcellular location">
    <subcellularLocation>
        <location evidence="1">Nucleus</location>
    </subcellularLocation>
</comment>
<dbReference type="FunFam" id="2.60.120.650:FF:000037">
    <property type="entry name" value="Transcription factor jumonji (JmjC) domain-containing protein"/>
    <property type="match status" value="1"/>
</dbReference>
<evidence type="ECO:0000313" key="13">
    <source>
        <dbReference type="EnsemblPlants" id="LPERR06G23820.2"/>
    </source>
</evidence>
<dbReference type="GO" id="GO:0010468">
    <property type="term" value="P:regulation of gene expression"/>
    <property type="evidence" value="ECO:0007669"/>
    <property type="project" value="UniProtKB-ARBA"/>
</dbReference>
<dbReference type="GO" id="GO:0032452">
    <property type="term" value="F:histone demethylase activity"/>
    <property type="evidence" value="ECO:0007669"/>
    <property type="project" value="TreeGrafter"/>
</dbReference>
<dbReference type="SMART" id="SM01014">
    <property type="entry name" value="ARID"/>
    <property type="match status" value="1"/>
</dbReference>
<keyword evidence="5" id="KW-0539">Nucleus</keyword>
<name>A0A0D9WUG5_9ORYZ</name>
<dbReference type="InterPro" id="IPR003347">
    <property type="entry name" value="JmjC_dom"/>
</dbReference>
<dbReference type="SUPFAM" id="SSF46774">
    <property type="entry name" value="ARID-like"/>
    <property type="match status" value="1"/>
</dbReference>
<proteinExistence type="predicted"/>
<dbReference type="Pfam" id="PF01388">
    <property type="entry name" value="ARID"/>
    <property type="match status" value="1"/>
</dbReference>
<dbReference type="HOGENOM" id="CLU_000946_1_0_1"/>
<keyword evidence="7" id="KW-0175">Coiled coil</keyword>
<reference evidence="13 14" key="1">
    <citation type="submission" date="2012-08" db="EMBL/GenBank/DDBJ databases">
        <title>Oryza genome evolution.</title>
        <authorList>
            <person name="Wing R.A."/>
        </authorList>
    </citation>
    <scope>NUCLEOTIDE SEQUENCE</scope>
</reference>
<dbReference type="InterPro" id="IPR001965">
    <property type="entry name" value="Znf_PHD"/>
</dbReference>
<dbReference type="SUPFAM" id="SSF57903">
    <property type="entry name" value="FYVE/PHD zinc finger"/>
    <property type="match status" value="3"/>
</dbReference>
<accession>A0A0D9WUG5</accession>
<feature type="coiled-coil region" evidence="7">
    <location>
        <begin position="1146"/>
        <end position="1173"/>
    </location>
</feature>
<dbReference type="PROSITE" id="PS01359">
    <property type="entry name" value="ZF_PHD_1"/>
    <property type="match status" value="2"/>
</dbReference>
<dbReference type="SMART" id="SM00545">
    <property type="entry name" value="JmjN"/>
    <property type="match status" value="1"/>
</dbReference>
<keyword evidence="3 6" id="KW-0863">Zinc-finger</keyword>
<dbReference type="PANTHER" id="PTHR10694:SF133">
    <property type="entry name" value="LYSINE-SPECIFIC DEMETHYLASE JMJ17"/>
    <property type="match status" value="1"/>
</dbReference>
<dbReference type="Pfam" id="PF02373">
    <property type="entry name" value="JmjC"/>
    <property type="match status" value="1"/>
</dbReference>
<evidence type="ECO:0000256" key="8">
    <source>
        <dbReference type="SAM" id="MobiDB-lite"/>
    </source>
</evidence>
<dbReference type="EnsemblPlants" id="LPERR06G23820.2">
    <property type="protein sequence ID" value="LPERR06G23820.2"/>
    <property type="gene ID" value="LPERR06G23820"/>
</dbReference>
<dbReference type="Gene3D" id="2.60.120.650">
    <property type="entry name" value="Cupin"/>
    <property type="match status" value="1"/>
</dbReference>
<dbReference type="PROSITE" id="PS51011">
    <property type="entry name" value="ARID"/>
    <property type="match status" value="1"/>
</dbReference>
<evidence type="ECO:0008006" key="15">
    <source>
        <dbReference type="Google" id="ProtNLM"/>
    </source>
</evidence>
<dbReference type="GO" id="GO:0000785">
    <property type="term" value="C:chromatin"/>
    <property type="evidence" value="ECO:0007669"/>
    <property type="project" value="TreeGrafter"/>
</dbReference>
<dbReference type="SUPFAM" id="SSF51197">
    <property type="entry name" value="Clavaminate synthase-like"/>
    <property type="match status" value="1"/>
</dbReference>
<evidence type="ECO:0000259" key="11">
    <source>
        <dbReference type="PROSITE" id="PS51183"/>
    </source>
</evidence>
<dbReference type="Gramene" id="LPERR06G23820.2">
    <property type="protein sequence ID" value="LPERR06G23820.2"/>
    <property type="gene ID" value="LPERR06G23820"/>
</dbReference>
<dbReference type="Proteomes" id="UP000032180">
    <property type="component" value="Chromosome 6"/>
</dbReference>
<evidence type="ECO:0000256" key="4">
    <source>
        <dbReference type="ARBA" id="ARBA00022833"/>
    </source>
</evidence>
<dbReference type="STRING" id="77586.A0A0D9WUG5"/>
<evidence type="ECO:0000259" key="12">
    <source>
        <dbReference type="PROSITE" id="PS51184"/>
    </source>
</evidence>
<dbReference type="Gene3D" id="3.30.40.10">
    <property type="entry name" value="Zinc/RING finger domain, C3HC4 (zinc finger)"/>
    <property type="match status" value="3"/>
</dbReference>
<dbReference type="CDD" id="cd15543">
    <property type="entry name" value="PHD_RSF1"/>
    <property type="match status" value="1"/>
</dbReference>
<feature type="compositionally biased region" description="Basic and acidic residues" evidence="8">
    <location>
        <begin position="191"/>
        <end position="201"/>
    </location>
</feature>
<dbReference type="InterPro" id="IPR013637">
    <property type="entry name" value="Lys_sp_deMease-like_dom"/>
</dbReference>
<dbReference type="eggNOG" id="KOG1246">
    <property type="taxonomic scope" value="Eukaryota"/>
</dbReference>
<dbReference type="InterPro" id="IPR019786">
    <property type="entry name" value="Zinc_finger_PHD-type_CS"/>
</dbReference>
<evidence type="ECO:0000256" key="3">
    <source>
        <dbReference type="ARBA" id="ARBA00022771"/>
    </source>
</evidence>
<dbReference type="SMART" id="SM00558">
    <property type="entry name" value="JmjC"/>
    <property type="match status" value="1"/>
</dbReference>
<dbReference type="GO" id="GO:0008270">
    <property type="term" value="F:zinc ion binding"/>
    <property type="evidence" value="ECO:0007669"/>
    <property type="project" value="UniProtKB-KW"/>
</dbReference>
<evidence type="ECO:0000256" key="2">
    <source>
        <dbReference type="ARBA" id="ARBA00022723"/>
    </source>
</evidence>
<dbReference type="InterPro" id="IPR019787">
    <property type="entry name" value="Znf_PHD-finger"/>
</dbReference>
<evidence type="ECO:0000256" key="5">
    <source>
        <dbReference type="ARBA" id="ARBA00023242"/>
    </source>
</evidence>
<dbReference type="PROSITE" id="PS51183">
    <property type="entry name" value="JMJN"/>
    <property type="match status" value="1"/>
</dbReference>
<dbReference type="InterPro" id="IPR036431">
    <property type="entry name" value="ARID_dom_sf"/>
</dbReference>
<keyword evidence="14" id="KW-1185">Reference proteome</keyword>
<feature type="domain" description="JmjN" evidence="11">
    <location>
        <begin position="8"/>
        <end position="49"/>
    </location>
</feature>
<dbReference type="InterPro" id="IPR013083">
    <property type="entry name" value="Znf_RING/FYVE/PHD"/>
</dbReference>
<feature type="domain" description="ARID" evidence="10">
    <location>
        <begin position="77"/>
        <end position="175"/>
    </location>
</feature>
<protein>
    <recommendedName>
        <fullName evidence="15">[Histone H3]-trimethyl-L-lysine(4) demethylase</fullName>
    </recommendedName>
</protein>
<feature type="domain" description="PHD-type" evidence="9">
    <location>
        <begin position="1606"/>
        <end position="1653"/>
    </location>
</feature>
<evidence type="ECO:0000256" key="6">
    <source>
        <dbReference type="PROSITE-ProRule" id="PRU00146"/>
    </source>
</evidence>
<feature type="region of interest" description="Disordered" evidence="8">
    <location>
        <begin position="176"/>
        <end position="215"/>
    </location>
</feature>
<dbReference type="PANTHER" id="PTHR10694">
    <property type="entry name" value="LYSINE-SPECIFIC DEMETHYLASE"/>
    <property type="match status" value="1"/>
</dbReference>
<evidence type="ECO:0000259" key="9">
    <source>
        <dbReference type="PROSITE" id="PS50016"/>
    </source>
</evidence>
<dbReference type="GO" id="GO:0005634">
    <property type="term" value="C:nucleus"/>
    <property type="evidence" value="ECO:0007669"/>
    <property type="project" value="UniProtKB-SubCell"/>
</dbReference>
<reference evidence="13" key="3">
    <citation type="submission" date="2015-04" db="UniProtKB">
        <authorList>
            <consortium name="EnsemblPlants"/>
        </authorList>
    </citation>
    <scope>IDENTIFICATION</scope>
</reference>
<evidence type="ECO:0000256" key="7">
    <source>
        <dbReference type="SAM" id="Coils"/>
    </source>
</evidence>
<dbReference type="GO" id="GO:0003677">
    <property type="term" value="F:DNA binding"/>
    <property type="evidence" value="ECO:0007669"/>
    <property type="project" value="InterPro"/>
</dbReference>
<evidence type="ECO:0000259" key="10">
    <source>
        <dbReference type="PROSITE" id="PS51011"/>
    </source>
</evidence>
<organism evidence="13 14">
    <name type="scientific">Leersia perrieri</name>
    <dbReference type="NCBI Taxonomy" id="77586"/>
    <lineage>
        <taxon>Eukaryota</taxon>
        <taxon>Viridiplantae</taxon>
        <taxon>Streptophyta</taxon>
        <taxon>Embryophyta</taxon>
        <taxon>Tracheophyta</taxon>
        <taxon>Spermatophyta</taxon>
        <taxon>Magnoliopsida</taxon>
        <taxon>Liliopsida</taxon>
        <taxon>Poales</taxon>
        <taxon>Poaceae</taxon>
        <taxon>BOP clade</taxon>
        <taxon>Oryzoideae</taxon>
        <taxon>Oryzeae</taxon>
        <taxon>Oryzinae</taxon>
        <taxon>Leersia</taxon>
    </lineage>
</organism>
<dbReference type="SMART" id="SM00501">
    <property type="entry name" value="BRIGHT"/>
    <property type="match status" value="1"/>
</dbReference>